<feature type="active site" description="Proton donor; for beta-elimination activity" evidence="15">
    <location>
        <position position="59"/>
    </location>
</feature>
<comment type="subunit">
    <text evidence="3 15">Monomer.</text>
</comment>
<comment type="cofactor">
    <cofactor evidence="15">
        <name>Zn(2+)</name>
        <dbReference type="ChEBI" id="CHEBI:29105"/>
    </cofactor>
    <text evidence="15">Binds 1 zinc ion per subunit.</text>
</comment>
<keyword evidence="5 15" id="KW-0227">DNA damage</keyword>
<gene>
    <name evidence="15" type="primary">mutM</name>
    <name evidence="15" type="synonym">fpg</name>
    <name evidence="18" type="ORF">DRJ04_05235</name>
</gene>
<evidence type="ECO:0000256" key="3">
    <source>
        <dbReference type="ARBA" id="ARBA00011245"/>
    </source>
</evidence>
<dbReference type="PROSITE" id="PS51068">
    <property type="entry name" value="FPG_CAT"/>
    <property type="match status" value="1"/>
</dbReference>
<dbReference type="Pfam" id="PF06831">
    <property type="entry name" value="H2TH"/>
    <property type="match status" value="1"/>
</dbReference>
<dbReference type="Gene3D" id="1.10.8.50">
    <property type="match status" value="1"/>
</dbReference>
<evidence type="ECO:0000256" key="1">
    <source>
        <dbReference type="ARBA" id="ARBA00001668"/>
    </source>
</evidence>
<evidence type="ECO:0000313" key="18">
    <source>
        <dbReference type="EMBL" id="RLE12932.1"/>
    </source>
</evidence>
<evidence type="ECO:0000256" key="10">
    <source>
        <dbReference type="ARBA" id="ARBA00023204"/>
    </source>
</evidence>
<evidence type="ECO:0000256" key="14">
    <source>
        <dbReference type="ARBA" id="ARBA00044632"/>
    </source>
</evidence>
<dbReference type="Pfam" id="PF01149">
    <property type="entry name" value="Fapy_DNA_glyco"/>
    <property type="match status" value="1"/>
</dbReference>
<reference evidence="18 19" key="1">
    <citation type="submission" date="2018-06" db="EMBL/GenBank/DDBJ databases">
        <title>Extensive metabolic versatility and redundancy in microbially diverse, dynamic hydrothermal sediments.</title>
        <authorList>
            <person name="Dombrowski N."/>
            <person name="Teske A."/>
            <person name="Baker B.J."/>
        </authorList>
    </citation>
    <scope>NUCLEOTIDE SEQUENCE [LARGE SCALE GENOMIC DNA]</scope>
    <source>
        <strain evidence="18">B3_G15</strain>
    </source>
</reference>
<comment type="caution">
    <text evidence="18">The sequence shown here is derived from an EMBL/GenBank/DDBJ whole genome shotgun (WGS) entry which is preliminary data.</text>
</comment>
<dbReference type="SMART" id="SM00898">
    <property type="entry name" value="Fapy_DNA_glyco"/>
    <property type="match status" value="1"/>
</dbReference>
<evidence type="ECO:0000256" key="4">
    <source>
        <dbReference type="ARBA" id="ARBA00022723"/>
    </source>
</evidence>
<feature type="domain" description="FPG-type" evidence="16">
    <location>
        <begin position="240"/>
        <end position="274"/>
    </location>
</feature>
<dbReference type="PROSITE" id="PS51066">
    <property type="entry name" value="ZF_FPG_2"/>
    <property type="match status" value="1"/>
</dbReference>
<dbReference type="PANTHER" id="PTHR22993:SF9">
    <property type="entry name" value="FORMAMIDOPYRIMIDINE-DNA GLYCOSYLASE"/>
    <property type="match status" value="1"/>
</dbReference>
<keyword evidence="12 15" id="KW-0511">Multifunctional enzyme</keyword>
<dbReference type="Proteomes" id="UP000280417">
    <property type="component" value="Unassembled WGS sequence"/>
</dbReference>
<evidence type="ECO:0000256" key="11">
    <source>
        <dbReference type="ARBA" id="ARBA00023239"/>
    </source>
</evidence>
<keyword evidence="11 15" id="KW-0456">Lyase</keyword>
<keyword evidence="13 15" id="KW-0326">Glycosidase</keyword>
<feature type="binding site" evidence="15">
    <location>
        <position position="112"/>
    </location>
    <ligand>
        <name>DNA</name>
        <dbReference type="ChEBI" id="CHEBI:16991"/>
    </ligand>
</feature>
<dbReference type="GO" id="GO:0140078">
    <property type="term" value="F:class I DNA-(apurinic or apyrimidinic site) endonuclease activity"/>
    <property type="evidence" value="ECO:0007669"/>
    <property type="project" value="UniProtKB-EC"/>
</dbReference>
<keyword evidence="10 15" id="KW-0234">DNA repair</keyword>
<feature type="active site" description="Schiff-base intermediate with DNA" evidence="15">
    <location>
        <position position="2"/>
    </location>
</feature>
<evidence type="ECO:0000259" key="17">
    <source>
        <dbReference type="PROSITE" id="PS51068"/>
    </source>
</evidence>
<dbReference type="EMBL" id="QMQA01000128">
    <property type="protein sequence ID" value="RLE12932.1"/>
    <property type="molecule type" value="Genomic_DNA"/>
</dbReference>
<dbReference type="InterPro" id="IPR015886">
    <property type="entry name" value="H2TH_FPG"/>
</dbReference>
<dbReference type="InterPro" id="IPR035937">
    <property type="entry name" value="FPG_N"/>
</dbReference>
<dbReference type="Gene3D" id="3.20.190.10">
    <property type="entry name" value="MutM-like, N-terminal"/>
    <property type="match status" value="1"/>
</dbReference>
<dbReference type="EC" id="4.2.99.18" evidence="15"/>
<dbReference type="CDD" id="cd08966">
    <property type="entry name" value="EcFpg-like_N"/>
    <property type="match status" value="1"/>
</dbReference>
<dbReference type="PROSITE" id="PS01242">
    <property type="entry name" value="ZF_FPG_1"/>
    <property type="match status" value="1"/>
</dbReference>
<dbReference type="InterPro" id="IPR012319">
    <property type="entry name" value="FPG_cat"/>
</dbReference>
<comment type="similarity">
    <text evidence="2 15">Belongs to the FPG family.</text>
</comment>
<keyword evidence="9 15" id="KW-0238">DNA-binding</keyword>
<dbReference type="SMART" id="SM01232">
    <property type="entry name" value="H2TH"/>
    <property type="match status" value="1"/>
</dbReference>
<dbReference type="EC" id="3.2.2.23" evidence="15"/>
<dbReference type="InterPro" id="IPR020629">
    <property type="entry name" value="FPG_Glyclase"/>
</dbReference>
<dbReference type="SUPFAM" id="SSF81624">
    <property type="entry name" value="N-terminal domain of MutM-like DNA repair proteins"/>
    <property type="match status" value="1"/>
</dbReference>
<evidence type="ECO:0000256" key="7">
    <source>
        <dbReference type="ARBA" id="ARBA00022801"/>
    </source>
</evidence>
<dbReference type="GO" id="GO:0006284">
    <property type="term" value="P:base-excision repair"/>
    <property type="evidence" value="ECO:0007669"/>
    <property type="project" value="InterPro"/>
</dbReference>
<sequence>MPELPEVETIRQDMIKKVKGKKIVNVDLRNPKNIKIPSSVEFKRGIEGKVIQDIKRKGKYLILILDSRDLLIFHLKLTGRLLFFPPEKKEPDYTRIVFIFSDNTRLFFADIRGFADVYLLPPEKIDTIPAIKNMGPEPLSSEFTLEKFKKILKGKKGKIKPLLMDQTVIAGVGNIYSQESLYRAGIHPERSVSRLKDEEIEAIYRSLVEVLKEAIRYRGSSVDAYLDLNGKEGDYVPRLKVYGREGENCLRCGSPIKKKKIGGRGTYFCERCQK</sequence>
<evidence type="ECO:0000259" key="16">
    <source>
        <dbReference type="PROSITE" id="PS51066"/>
    </source>
</evidence>
<dbReference type="GO" id="GO:0003684">
    <property type="term" value="F:damaged DNA binding"/>
    <property type="evidence" value="ECO:0007669"/>
    <property type="project" value="InterPro"/>
</dbReference>
<keyword evidence="8 15" id="KW-0862">Zinc</keyword>
<keyword evidence="6 15" id="KW-0863">Zinc-finger</keyword>
<proteinExistence type="inferred from homology"/>
<evidence type="ECO:0000313" key="19">
    <source>
        <dbReference type="Proteomes" id="UP000280417"/>
    </source>
</evidence>
<comment type="function">
    <text evidence="15">Involved in base excision repair of DNA damaged by oxidation or by mutagenic agents. Acts as DNA glycosylase that recognizes and removes damaged bases. Has a preference for oxidized purines, such as 7,8-dihydro-8-oxoguanine (8-oxoG). Has AP (apurinic/apyrimidinic) lyase activity and introduces nicks in the DNA strand. Cleaves the DNA backbone by beta-delta elimination to generate a single-strand break at the site of the removed base with both 3'- and 5'-phosphates.</text>
</comment>
<dbReference type="InterPro" id="IPR010663">
    <property type="entry name" value="Znf_FPG/IleRS"/>
</dbReference>
<keyword evidence="7 15" id="KW-0378">Hydrolase</keyword>
<evidence type="ECO:0000256" key="8">
    <source>
        <dbReference type="ARBA" id="ARBA00022833"/>
    </source>
</evidence>
<evidence type="ECO:0000256" key="9">
    <source>
        <dbReference type="ARBA" id="ARBA00023125"/>
    </source>
</evidence>
<evidence type="ECO:0000256" key="6">
    <source>
        <dbReference type="ARBA" id="ARBA00022771"/>
    </source>
</evidence>
<evidence type="ECO:0000256" key="5">
    <source>
        <dbReference type="ARBA" id="ARBA00022763"/>
    </source>
</evidence>
<organism evidence="18 19">
    <name type="scientific">Aerophobetes bacterium</name>
    <dbReference type="NCBI Taxonomy" id="2030807"/>
    <lineage>
        <taxon>Bacteria</taxon>
        <taxon>Candidatus Aerophobota</taxon>
    </lineage>
</organism>
<feature type="domain" description="Formamidopyrimidine-DNA glycosylase catalytic" evidence="17">
    <location>
        <begin position="2"/>
        <end position="115"/>
    </location>
</feature>
<dbReference type="SUPFAM" id="SSF46946">
    <property type="entry name" value="S13-like H2TH domain"/>
    <property type="match status" value="1"/>
</dbReference>
<dbReference type="PANTHER" id="PTHR22993">
    <property type="entry name" value="FORMAMIDOPYRIMIDINE-DNA GLYCOSYLASE"/>
    <property type="match status" value="1"/>
</dbReference>
<dbReference type="InterPro" id="IPR000214">
    <property type="entry name" value="Znf_DNA_glyclase/AP_lyase"/>
</dbReference>
<accession>A0A662DFK0</accession>
<name>A0A662DFK0_UNCAE</name>
<evidence type="ECO:0000256" key="2">
    <source>
        <dbReference type="ARBA" id="ARBA00009409"/>
    </source>
</evidence>
<dbReference type="HAMAP" id="MF_00103">
    <property type="entry name" value="Fapy_DNA_glycosyl"/>
    <property type="match status" value="1"/>
</dbReference>
<comment type="catalytic activity">
    <reaction evidence="1 15">
        <text>Hydrolysis of DNA containing ring-opened 7-methylguanine residues, releasing 2,6-diamino-4-hydroxy-5-(N-methyl)formamidopyrimidine.</text>
        <dbReference type="EC" id="3.2.2.23"/>
    </reaction>
</comment>
<feature type="binding site" evidence="15">
    <location>
        <position position="155"/>
    </location>
    <ligand>
        <name>DNA</name>
        <dbReference type="ChEBI" id="CHEBI:16991"/>
    </ligand>
</feature>
<keyword evidence="4 15" id="KW-0479">Metal-binding</keyword>
<feature type="active site" description="Proton donor" evidence="15">
    <location>
        <position position="3"/>
    </location>
</feature>
<dbReference type="AlphaFoldDB" id="A0A662DFK0"/>
<evidence type="ECO:0000256" key="13">
    <source>
        <dbReference type="ARBA" id="ARBA00023295"/>
    </source>
</evidence>
<protein>
    <recommendedName>
        <fullName evidence="15">Formamidopyrimidine-DNA glycosylase</fullName>
        <shortName evidence="15">Fapy-DNA glycosylase</shortName>
        <ecNumber evidence="15">3.2.2.23</ecNumber>
    </recommendedName>
    <alternativeName>
        <fullName evidence="15">DNA-(apurinic or apyrimidinic site) lyase MutM</fullName>
        <shortName evidence="15">AP lyase MutM</shortName>
        <ecNumber evidence="15">4.2.99.18</ecNumber>
    </alternativeName>
</protein>
<dbReference type="NCBIfam" id="TIGR00577">
    <property type="entry name" value="fpg"/>
    <property type="match status" value="1"/>
</dbReference>
<dbReference type="GO" id="GO:0034039">
    <property type="term" value="F:8-oxo-7,8-dihydroguanine DNA N-glycosylase activity"/>
    <property type="evidence" value="ECO:0007669"/>
    <property type="project" value="TreeGrafter"/>
</dbReference>
<comment type="caution">
    <text evidence="15">Lacks conserved residue(s) required for the propagation of feature annotation.</text>
</comment>
<dbReference type="NCBIfam" id="NF002211">
    <property type="entry name" value="PRK01103.1"/>
    <property type="match status" value="1"/>
</dbReference>
<evidence type="ECO:0000256" key="12">
    <source>
        <dbReference type="ARBA" id="ARBA00023268"/>
    </source>
</evidence>
<dbReference type="SUPFAM" id="SSF57716">
    <property type="entry name" value="Glucocorticoid receptor-like (DNA-binding domain)"/>
    <property type="match status" value="1"/>
</dbReference>
<comment type="catalytic activity">
    <reaction evidence="14 15">
        <text>2'-deoxyribonucleotide-(2'-deoxyribose 5'-phosphate)-2'-deoxyribonucleotide-DNA = a 3'-end 2'-deoxyribonucleotide-(2,3-dehydro-2,3-deoxyribose 5'-phosphate)-DNA + a 5'-end 5'-phospho-2'-deoxyribonucleoside-DNA + H(+)</text>
        <dbReference type="Rhea" id="RHEA:66592"/>
        <dbReference type="Rhea" id="RHEA-COMP:13180"/>
        <dbReference type="Rhea" id="RHEA-COMP:16897"/>
        <dbReference type="Rhea" id="RHEA-COMP:17067"/>
        <dbReference type="ChEBI" id="CHEBI:15378"/>
        <dbReference type="ChEBI" id="CHEBI:136412"/>
        <dbReference type="ChEBI" id="CHEBI:157695"/>
        <dbReference type="ChEBI" id="CHEBI:167181"/>
        <dbReference type="EC" id="4.2.99.18"/>
    </reaction>
</comment>
<feature type="active site" description="Proton donor; for delta-elimination activity" evidence="15">
    <location>
        <position position="264"/>
    </location>
</feature>
<dbReference type="InterPro" id="IPR010979">
    <property type="entry name" value="Ribosomal_uS13-like_H2TH"/>
</dbReference>
<dbReference type="GO" id="GO:0008270">
    <property type="term" value="F:zinc ion binding"/>
    <property type="evidence" value="ECO:0007669"/>
    <property type="project" value="UniProtKB-UniRule"/>
</dbReference>
<evidence type="ECO:0000256" key="15">
    <source>
        <dbReference type="HAMAP-Rule" id="MF_00103"/>
    </source>
</evidence>
<dbReference type="Pfam" id="PF06827">
    <property type="entry name" value="zf-FPG_IleRS"/>
    <property type="match status" value="1"/>
</dbReference>
<dbReference type="FunFam" id="1.10.8.50:FF:000003">
    <property type="entry name" value="Formamidopyrimidine-DNA glycosylase"/>
    <property type="match status" value="1"/>
</dbReference>
<dbReference type="InterPro" id="IPR015887">
    <property type="entry name" value="DNA_glyclase_Znf_dom_DNA_BS"/>
</dbReference>